<evidence type="ECO:0000313" key="2">
    <source>
        <dbReference type="Proteomes" id="UP000019591"/>
    </source>
</evidence>
<dbReference type="STRING" id="1286171.EAL2_c21400"/>
<dbReference type="HOGENOM" id="CLU_088159_0_0_9"/>
<evidence type="ECO:0008006" key="3">
    <source>
        <dbReference type="Google" id="ProtNLM"/>
    </source>
</evidence>
<gene>
    <name evidence="1" type="ORF">EAL2_c21400</name>
</gene>
<dbReference type="KEGG" id="eac:EAL2_c21400"/>
<dbReference type="eggNOG" id="COG0834">
    <property type="taxonomic scope" value="Bacteria"/>
</dbReference>
<dbReference type="PATRIC" id="fig|1286171.3.peg.2089"/>
<accession>W8U983</accession>
<protein>
    <recommendedName>
        <fullName evidence="3">Solute-binding protein family 3/N-terminal domain-containing protein</fullName>
    </recommendedName>
</protein>
<keyword evidence="2" id="KW-1185">Reference proteome</keyword>
<organism evidence="1 2">
    <name type="scientific">Peptoclostridium acidaminophilum DSM 3953</name>
    <dbReference type="NCBI Taxonomy" id="1286171"/>
    <lineage>
        <taxon>Bacteria</taxon>
        <taxon>Bacillati</taxon>
        <taxon>Bacillota</taxon>
        <taxon>Clostridia</taxon>
        <taxon>Peptostreptococcales</taxon>
        <taxon>Peptoclostridiaceae</taxon>
        <taxon>Peptoclostridium</taxon>
    </lineage>
</organism>
<dbReference type="NCBIfam" id="NF040727">
    <property type="entry name" value="SBP_SaoB_CU"/>
    <property type="match status" value="1"/>
</dbReference>
<proteinExistence type="predicted"/>
<dbReference type="EMBL" id="CP007452">
    <property type="protein sequence ID" value="AHM57421.1"/>
    <property type="molecule type" value="Genomic_DNA"/>
</dbReference>
<dbReference type="AlphaFoldDB" id="W8U983"/>
<dbReference type="Proteomes" id="UP000019591">
    <property type="component" value="Chromosome"/>
</dbReference>
<sequence>MSSDVMDIAFLCPDAAREFVKTNKEFEIIGDVMQNTSMFVFKDRGNPGKIGVSQNRPHQDAIVSENFGANAQMKKLMGTALPYALENGQVDSVLADFTSGFFLKGQKESAATKSDHTTCVLVVNKEYKKSEDFREFIKLYNKCARELSNTNVLAKQLEKYKDMELSPADRHTLGELHIKFLKLSD</sequence>
<reference evidence="1 2" key="1">
    <citation type="journal article" date="2014" name="Genome Announc.">
        <title>Complete Genome Sequence of Amino Acid-Utilizing Eubacterium acidaminophilum al-2 (DSM 3953).</title>
        <authorList>
            <person name="Poehlein A."/>
            <person name="Andreesen J.R."/>
            <person name="Daniel R."/>
        </authorList>
    </citation>
    <scope>NUCLEOTIDE SEQUENCE [LARGE SCALE GENOMIC DNA]</scope>
    <source>
        <strain evidence="1 2">DSM 3953</strain>
    </source>
</reference>
<name>W8U983_PEPAC</name>
<evidence type="ECO:0000313" key="1">
    <source>
        <dbReference type="EMBL" id="AHM57421.1"/>
    </source>
</evidence>